<comment type="caution">
    <text evidence="3">The sequence shown here is derived from an EMBL/GenBank/DDBJ whole genome shotgun (WGS) entry which is preliminary data.</text>
</comment>
<feature type="domain" description="Peptidoglycan binding-like" evidence="2">
    <location>
        <begin position="143"/>
        <end position="190"/>
    </location>
</feature>
<evidence type="ECO:0000313" key="4">
    <source>
        <dbReference type="Proteomes" id="UP000722336"/>
    </source>
</evidence>
<accession>A0ABS6SJ66</accession>
<feature type="signal peptide" evidence="1">
    <location>
        <begin position="1"/>
        <end position="20"/>
    </location>
</feature>
<reference evidence="3 4" key="1">
    <citation type="submission" date="2021-04" db="EMBL/GenBank/DDBJ databases">
        <authorList>
            <person name="Pira H."/>
            <person name="Risdian C."/>
            <person name="Wink J."/>
        </authorList>
    </citation>
    <scope>NUCLEOTIDE SEQUENCE [LARGE SCALE GENOMIC DNA]</scope>
    <source>
        <strain evidence="3 4">WHA3</strain>
    </source>
</reference>
<evidence type="ECO:0000259" key="2">
    <source>
        <dbReference type="Pfam" id="PF01471"/>
    </source>
</evidence>
<dbReference type="EMBL" id="JAGSPA010000006">
    <property type="protein sequence ID" value="MBV7257912.1"/>
    <property type="molecule type" value="Genomic_DNA"/>
</dbReference>
<dbReference type="Pfam" id="PF01471">
    <property type="entry name" value="PG_binding_1"/>
    <property type="match status" value="1"/>
</dbReference>
<name>A0ABS6SJ66_9SPHN</name>
<evidence type="ECO:0000256" key="1">
    <source>
        <dbReference type="SAM" id="SignalP"/>
    </source>
</evidence>
<keyword evidence="4" id="KW-1185">Reference proteome</keyword>
<gene>
    <name evidence="3" type="ORF">KCG44_14090</name>
</gene>
<evidence type="ECO:0000313" key="3">
    <source>
        <dbReference type="EMBL" id="MBV7257912.1"/>
    </source>
</evidence>
<proteinExistence type="predicted"/>
<dbReference type="RefSeq" id="WP_218446762.1">
    <property type="nucleotide sequence ID" value="NZ_JAGSPA010000006.1"/>
</dbReference>
<sequence length="196" mass="21244">MRAAWFVVVAGLLLALPAQAAAGDGKNRFAVKGAGALPCREFTGAMNSRNMRTAAAMGWFSGYLSAANRYEADTYELLPWQDPLYLTASITQFCKANPSMRLFEVAGRMVESLKPGRLKVASPRRTVANGETRIRLYAATIGRVKRALSTRDLLVGQVNAKADADLVASLAGFQKREGLEATGMPDQETLFRLLGK</sequence>
<protein>
    <submittedName>
        <fullName evidence="3">Peptidoglycan-binding protein</fullName>
    </submittedName>
</protein>
<dbReference type="InterPro" id="IPR002477">
    <property type="entry name" value="Peptidoglycan-bd-like"/>
</dbReference>
<dbReference type="Proteomes" id="UP000722336">
    <property type="component" value="Unassembled WGS sequence"/>
</dbReference>
<organism evidence="3 4">
    <name type="scientific">Pacificimonas pallii</name>
    <dbReference type="NCBI Taxonomy" id="2827236"/>
    <lineage>
        <taxon>Bacteria</taxon>
        <taxon>Pseudomonadati</taxon>
        <taxon>Pseudomonadota</taxon>
        <taxon>Alphaproteobacteria</taxon>
        <taxon>Sphingomonadales</taxon>
        <taxon>Sphingosinicellaceae</taxon>
        <taxon>Pacificimonas</taxon>
    </lineage>
</organism>
<keyword evidence="1" id="KW-0732">Signal</keyword>
<feature type="chain" id="PRO_5045403737" evidence="1">
    <location>
        <begin position="21"/>
        <end position="196"/>
    </location>
</feature>